<dbReference type="EMBL" id="JAKKPZ010000039">
    <property type="protein sequence ID" value="KAI1707754.1"/>
    <property type="molecule type" value="Genomic_DNA"/>
</dbReference>
<sequence length="83" mass="9297">MTPGIISKPKEDITNSRSADNGTDQKDIFSPANDVPEDNIYDTMDSSNKWSLSDSVRNARVSADSGRFNLNTRKKIIGNWTYK</sequence>
<dbReference type="Proteomes" id="UP001201812">
    <property type="component" value="Unassembled WGS sequence"/>
</dbReference>
<accession>A0AAD4R0K2</accession>
<evidence type="ECO:0000313" key="2">
    <source>
        <dbReference type="EMBL" id="KAI1707754.1"/>
    </source>
</evidence>
<protein>
    <submittedName>
        <fullName evidence="2">Uncharacterized protein</fullName>
    </submittedName>
</protein>
<gene>
    <name evidence="2" type="ORF">DdX_12310</name>
</gene>
<name>A0AAD4R0K2_9BILA</name>
<reference evidence="2" key="1">
    <citation type="submission" date="2022-01" db="EMBL/GenBank/DDBJ databases">
        <title>Genome Sequence Resource for Two Populations of Ditylenchus destructor, the Migratory Endoparasitic Phytonematode.</title>
        <authorList>
            <person name="Zhang H."/>
            <person name="Lin R."/>
            <person name="Xie B."/>
        </authorList>
    </citation>
    <scope>NUCLEOTIDE SEQUENCE</scope>
    <source>
        <strain evidence="2">BazhouSP</strain>
    </source>
</reference>
<organism evidence="2 3">
    <name type="scientific">Ditylenchus destructor</name>
    <dbReference type="NCBI Taxonomy" id="166010"/>
    <lineage>
        <taxon>Eukaryota</taxon>
        <taxon>Metazoa</taxon>
        <taxon>Ecdysozoa</taxon>
        <taxon>Nematoda</taxon>
        <taxon>Chromadorea</taxon>
        <taxon>Rhabditida</taxon>
        <taxon>Tylenchina</taxon>
        <taxon>Tylenchomorpha</taxon>
        <taxon>Sphaerularioidea</taxon>
        <taxon>Anguinidae</taxon>
        <taxon>Anguininae</taxon>
        <taxon>Ditylenchus</taxon>
    </lineage>
</organism>
<comment type="caution">
    <text evidence="2">The sequence shown here is derived from an EMBL/GenBank/DDBJ whole genome shotgun (WGS) entry which is preliminary data.</text>
</comment>
<feature type="region of interest" description="Disordered" evidence="1">
    <location>
        <begin position="1"/>
        <end position="40"/>
    </location>
</feature>
<dbReference type="AlphaFoldDB" id="A0AAD4R0K2"/>
<keyword evidence="3" id="KW-1185">Reference proteome</keyword>
<evidence type="ECO:0000256" key="1">
    <source>
        <dbReference type="SAM" id="MobiDB-lite"/>
    </source>
</evidence>
<proteinExistence type="predicted"/>
<evidence type="ECO:0000313" key="3">
    <source>
        <dbReference type="Proteomes" id="UP001201812"/>
    </source>
</evidence>